<accession>A0A284VSP5</accession>
<name>A0A284VSP5_9EURY</name>
<keyword evidence="2" id="KW-1185">Reference proteome</keyword>
<dbReference type="Proteomes" id="UP000218615">
    <property type="component" value="Unassembled WGS sequence"/>
</dbReference>
<dbReference type="AlphaFoldDB" id="A0A284VSP5"/>
<dbReference type="OrthoDB" id="146870at2157"/>
<proteinExistence type="predicted"/>
<sequence length="68" mass="7931">MMSSIFIETTNEKQLTVEEYVRYIRIKDHIQQVLDNADIKEALREAEESINGLTIDLTVKYSINKKIS</sequence>
<dbReference type="EMBL" id="FZMP01000212">
    <property type="protein sequence ID" value="SNQ62239.1"/>
    <property type="molecule type" value="Genomic_DNA"/>
</dbReference>
<organism evidence="1 2">
    <name type="scientific">Candidatus Methanoperedens nitratireducens</name>
    <dbReference type="NCBI Taxonomy" id="1392998"/>
    <lineage>
        <taxon>Archaea</taxon>
        <taxon>Methanobacteriati</taxon>
        <taxon>Methanobacteriota</taxon>
        <taxon>Stenosarchaea group</taxon>
        <taxon>Methanomicrobia</taxon>
        <taxon>Methanosarcinales</taxon>
        <taxon>ANME-2 cluster</taxon>
        <taxon>Candidatus Methanoperedentaceae</taxon>
        <taxon>Candidatus Methanoperedens</taxon>
    </lineage>
</organism>
<reference evidence="2" key="1">
    <citation type="submission" date="2017-06" db="EMBL/GenBank/DDBJ databases">
        <authorList>
            <person name="Cremers G."/>
        </authorList>
    </citation>
    <scope>NUCLEOTIDE SEQUENCE [LARGE SCALE GENOMIC DNA]</scope>
</reference>
<dbReference type="RefSeq" id="WP_096206832.1">
    <property type="nucleotide sequence ID" value="NZ_FZMP01000212.1"/>
</dbReference>
<evidence type="ECO:0000313" key="2">
    <source>
        <dbReference type="Proteomes" id="UP000218615"/>
    </source>
</evidence>
<evidence type="ECO:0000313" key="1">
    <source>
        <dbReference type="EMBL" id="SNQ62239.1"/>
    </source>
</evidence>
<protein>
    <submittedName>
        <fullName evidence="1">Uncharacterized protein</fullName>
    </submittedName>
</protein>
<gene>
    <name evidence="1" type="ORF">MNV_640010</name>
</gene>